<accession>A0ACB9IJE3</accession>
<dbReference type="Proteomes" id="UP001056120">
    <property type="component" value="Linkage Group LG08"/>
</dbReference>
<keyword evidence="2" id="KW-1185">Reference proteome</keyword>
<gene>
    <name evidence="1" type="ORF">L1987_23581</name>
</gene>
<proteinExistence type="predicted"/>
<protein>
    <submittedName>
        <fullName evidence="1">Uncharacterized protein</fullName>
    </submittedName>
</protein>
<organism evidence="1 2">
    <name type="scientific">Smallanthus sonchifolius</name>
    <dbReference type="NCBI Taxonomy" id="185202"/>
    <lineage>
        <taxon>Eukaryota</taxon>
        <taxon>Viridiplantae</taxon>
        <taxon>Streptophyta</taxon>
        <taxon>Embryophyta</taxon>
        <taxon>Tracheophyta</taxon>
        <taxon>Spermatophyta</taxon>
        <taxon>Magnoliopsida</taxon>
        <taxon>eudicotyledons</taxon>
        <taxon>Gunneridae</taxon>
        <taxon>Pentapetalae</taxon>
        <taxon>asterids</taxon>
        <taxon>campanulids</taxon>
        <taxon>Asterales</taxon>
        <taxon>Asteraceae</taxon>
        <taxon>Asteroideae</taxon>
        <taxon>Heliantheae alliance</taxon>
        <taxon>Millerieae</taxon>
        <taxon>Smallanthus</taxon>
    </lineage>
</organism>
<comment type="caution">
    <text evidence="1">The sequence shown here is derived from an EMBL/GenBank/DDBJ whole genome shotgun (WGS) entry which is preliminary data.</text>
</comment>
<name>A0ACB9IJE3_9ASTR</name>
<dbReference type="EMBL" id="CM042025">
    <property type="protein sequence ID" value="KAI3807648.1"/>
    <property type="molecule type" value="Genomic_DNA"/>
</dbReference>
<reference evidence="2" key="1">
    <citation type="journal article" date="2022" name="Mol. Ecol. Resour.">
        <title>The genomes of chicory, endive, great burdock and yacon provide insights into Asteraceae palaeo-polyploidization history and plant inulin production.</title>
        <authorList>
            <person name="Fan W."/>
            <person name="Wang S."/>
            <person name="Wang H."/>
            <person name="Wang A."/>
            <person name="Jiang F."/>
            <person name="Liu H."/>
            <person name="Zhao H."/>
            <person name="Xu D."/>
            <person name="Zhang Y."/>
        </authorList>
    </citation>
    <scope>NUCLEOTIDE SEQUENCE [LARGE SCALE GENOMIC DNA]</scope>
    <source>
        <strain evidence="2">cv. Yunnan</strain>
    </source>
</reference>
<reference evidence="1 2" key="2">
    <citation type="journal article" date="2022" name="Mol. Ecol. Resour.">
        <title>The genomes of chicory, endive, great burdock and yacon provide insights into Asteraceae paleo-polyploidization history and plant inulin production.</title>
        <authorList>
            <person name="Fan W."/>
            <person name="Wang S."/>
            <person name="Wang H."/>
            <person name="Wang A."/>
            <person name="Jiang F."/>
            <person name="Liu H."/>
            <person name="Zhao H."/>
            <person name="Xu D."/>
            <person name="Zhang Y."/>
        </authorList>
    </citation>
    <scope>NUCLEOTIDE SEQUENCE [LARGE SCALE GENOMIC DNA]</scope>
    <source>
        <strain evidence="2">cv. Yunnan</strain>
        <tissue evidence="1">Leaves</tissue>
    </source>
</reference>
<sequence length="543" mass="60426">MIYSDLVQVWRNQDRSMSYLNICRLADTDRFTAKAIGVPKQQDVDKGIEPKEFNHQHQVTGAVYNGDFVDNPWSKKDEFKYSSSELWKDHSVKTVFPLPKGDVSTSYDTSIRAAIKEQVDEVGSALYFAKNQGNNESKAFGGLGFPVISEKHKEELPRLPPVKLKSDDKPSSIAWEEKYQRDGPGSKTFNADSTYLIGSFQDVPIGQEISSSGGRRLAGGNWFSVSQGITEDTSDLASGFATIGDGLSEYVDYPNDYWDSDEYEDDDDVGYMRQPIEDESWFLAHEIDYPSDNEKKTNSQEKIPEKNDDDDLSFAEEDLSRGQYFNSKNVRPVTQSDDMIGQYDGQLMDEELNFMHAGPMWKGVGGLHLDDLCVDEDQHGSVSSIGVGINSDVADFGRERELDGISSHDSEKKYVDQNMKVKTKKATCSGNASDGGFSFPPPRADQPLTGLNKAYNSIVNEEKSDLIPPWRQKGCSSPPCSSSPPVKNSRDEDVDGVGTTDSRPSTLSNYGYAEQAHQVDAEIGGSRVGVPWRMKRLLLFKSK</sequence>
<evidence type="ECO:0000313" key="2">
    <source>
        <dbReference type="Proteomes" id="UP001056120"/>
    </source>
</evidence>
<evidence type="ECO:0000313" key="1">
    <source>
        <dbReference type="EMBL" id="KAI3807648.1"/>
    </source>
</evidence>